<dbReference type="STRING" id="706587.Desti_2358"/>
<dbReference type="KEGG" id="dti:Desti_2358"/>
<sequence>MRRPQTVQCPQCGWEQPSGPECPRCGVVFSKIQGKLHEPPAVNCEDDEWDSDEPDLLEPRTLDRDGWIMLLVGPTVALLAFLLFWPRWILSVFGTLVHEMGHAIFGWTFGYPSLPAFDLIWGGGVTVHVDRSPILLVVIYFLLAGLIFFFRRNTAAVICIAVIAAVHIFCTLTKYHVLIMVAMGHGTELLIGGLFIYRSLSGRAIIHYAERPLYAVIGFFMVFSNLAMSYRLMTSWYERGAYAGAKGSHMEMDFVRIARDLLNWKLSSVALLFFILAVVTPIAAYLAFRYERYIHSALAKLLRAETD</sequence>
<feature type="transmembrane region" description="Helical" evidence="1">
    <location>
        <begin position="178"/>
        <end position="200"/>
    </location>
</feature>
<feature type="transmembrane region" description="Helical" evidence="1">
    <location>
        <begin position="66"/>
        <end position="85"/>
    </location>
</feature>
<keyword evidence="1" id="KW-1133">Transmembrane helix</keyword>
<accession>I4C653</accession>
<dbReference type="Proteomes" id="UP000006055">
    <property type="component" value="Chromosome"/>
</dbReference>
<dbReference type="AlphaFoldDB" id="I4C653"/>
<name>I4C653_DESTA</name>
<evidence type="ECO:0000313" key="2">
    <source>
        <dbReference type="EMBL" id="AFM25044.1"/>
    </source>
</evidence>
<dbReference type="HOGENOM" id="CLU_054914_0_0_7"/>
<dbReference type="eggNOG" id="ENOG502ZBQY">
    <property type="taxonomic scope" value="Bacteria"/>
</dbReference>
<evidence type="ECO:0000313" key="3">
    <source>
        <dbReference type="Proteomes" id="UP000006055"/>
    </source>
</evidence>
<feature type="transmembrane region" description="Helical" evidence="1">
    <location>
        <begin position="155"/>
        <end position="172"/>
    </location>
</feature>
<proteinExistence type="predicted"/>
<evidence type="ECO:0000256" key="1">
    <source>
        <dbReference type="SAM" id="Phobius"/>
    </source>
</evidence>
<keyword evidence="1" id="KW-0472">Membrane</keyword>
<reference evidence="3" key="1">
    <citation type="submission" date="2012-06" db="EMBL/GenBank/DDBJ databases">
        <title>Complete sequence of chromosome of Desulfomonile tiedjei DSM 6799.</title>
        <authorList>
            <person name="Lucas S."/>
            <person name="Copeland A."/>
            <person name="Lapidus A."/>
            <person name="Glavina del Rio T."/>
            <person name="Dalin E."/>
            <person name="Tice H."/>
            <person name="Bruce D."/>
            <person name="Goodwin L."/>
            <person name="Pitluck S."/>
            <person name="Peters L."/>
            <person name="Ovchinnikova G."/>
            <person name="Zeytun A."/>
            <person name="Lu M."/>
            <person name="Kyrpides N."/>
            <person name="Mavromatis K."/>
            <person name="Ivanova N."/>
            <person name="Brettin T."/>
            <person name="Detter J.C."/>
            <person name="Han C."/>
            <person name="Larimer F."/>
            <person name="Land M."/>
            <person name="Hauser L."/>
            <person name="Markowitz V."/>
            <person name="Cheng J.-F."/>
            <person name="Hugenholtz P."/>
            <person name="Woyke T."/>
            <person name="Wu D."/>
            <person name="Spring S."/>
            <person name="Schroeder M."/>
            <person name="Brambilla E."/>
            <person name="Klenk H.-P."/>
            <person name="Eisen J.A."/>
        </authorList>
    </citation>
    <scope>NUCLEOTIDE SEQUENCE [LARGE SCALE GENOMIC DNA]</scope>
    <source>
        <strain evidence="3">ATCC 49306 / DSM 6799 / DCB-1</strain>
    </source>
</reference>
<protein>
    <submittedName>
        <fullName evidence="2">Uncharacterized protein</fullName>
    </submittedName>
</protein>
<feature type="transmembrane region" description="Helical" evidence="1">
    <location>
        <begin position="212"/>
        <end position="230"/>
    </location>
</feature>
<keyword evidence="1" id="KW-0812">Transmembrane</keyword>
<feature type="transmembrane region" description="Helical" evidence="1">
    <location>
        <begin position="269"/>
        <end position="288"/>
    </location>
</feature>
<dbReference type="EMBL" id="CP003360">
    <property type="protein sequence ID" value="AFM25044.1"/>
    <property type="molecule type" value="Genomic_DNA"/>
</dbReference>
<organism evidence="2 3">
    <name type="scientific">Desulfomonile tiedjei (strain ATCC 49306 / DSM 6799 / DCB-1)</name>
    <dbReference type="NCBI Taxonomy" id="706587"/>
    <lineage>
        <taxon>Bacteria</taxon>
        <taxon>Pseudomonadati</taxon>
        <taxon>Thermodesulfobacteriota</taxon>
        <taxon>Desulfomonilia</taxon>
        <taxon>Desulfomonilales</taxon>
        <taxon>Desulfomonilaceae</taxon>
        <taxon>Desulfomonile</taxon>
    </lineage>
</organism>
<keyword evidence="3" id="KW-1185">Reference proteome</keyword>
<gene>
    <name evidence="2" type="ordered locus">Desti_2358</name>
</gene>
<feature type="transmembrane region" description="Helical" evidence="1">
    <location>
        <begin position="132"/>
        <end position="150"/>
    </location>
</feature>